<evidence type="ECO:0000259" key="1">
    <source>
        <dbReference type="Pfam" id="PF18718"/>
    </source>
</evidence>
<name>A0A8H6ZI32_9AGAR</name>
<dbReference type="AlphaFoldDB" id="A0A8H6ZI32"/>
<evidence type="ECO:0000313" key="3">
    <source>
        <dbReference type="Proteomes" id="UP000623467"/>
    </source>
</evidence>
<protein>
    <recommendedName>
        <fullName evidence="1">CxC5 like cysteine cluster associated with KDZ domain-containing protein</fullName>
    </recommendedName>
</protein>
<gene>
    <name evidence="2" type="ORF">MSAN_00244300</name>
</gene>
<dbReference type="OrthoDB" id="3055037at2759"/>
<proteinExistence type="predicted"/>
<accession>A0A8H6ZI32</accession>
<sequence>MASMDDVHAFLSKVPGLVESITMEKAMAFVRLASRLKDEIILAQKSTYDPSSAPSDIPEHVRSFLGCATGMSDEFVAGCWEAFSETIWHYNEDETSAGRDAQMFREYGFDHLLSARTLFPPNKQCTTPGCMNQNLLKDKDGVRKVVLFTLSDGACATYSVHLYCPHCKTSYQNNYSVHGGIRTYYAGVPDAIQVGEHQFTSATNAARVYDSYLSKPEWRPNHKDWPPSLFQLRGRLQRANVSHPNDAFAAEVTAEEVEEMDVPASGECEASKDPNGNRKLRALFGRRRTHNEQIFVRPCGMIVAHATFYGSESVSQTVDMLQKVFHVDGSMPDIVIYDNNCTLYKYLVRNNIPLYESIGFPVDVFHWTCKHAKESIECSYHCNPTLFPELLGTDGKAWFFNSSIAEQTNVWLGGYHSILREMGSDRYDFFLDEMVMRKNRLTKTKLEAAGALPDYVPNLTYYTPV</sequence>
<comment type="caution">
    <text evidence="2">The sequence shown here is derived from an EMBL/GenBank/DDBJ whole genome shotgun (WGS) entry which is preliminary data.</text>
</comment>
<feature type="domain" description="CxC5 like cysteine cluster associated with KDZ" evidence="1">
    <location>
        <begin position="114"/>
        <end position="208"/>
    </location>
</feature>
<dbReference type="Proteomes" id="UP000623467">
    <property type="component" value="Unassembled WGS sequence"/>
</dbReference>
<organism evidence="2 3">
    <name type="scientific">Mycena sanguinolenta</name>
    <dbReference type="NCBI Taxonomy" id="230812"/>
    <lineage>
        <taxon>Eukaryota</taxon>
        <taxon>Fungi</taxon>
        <taxon>Dikarya</taxon>
        <taxon>Basidiomycota</taxon>
        <taxon>Agaricomycotina</taxon>
        <taxon>Agaricomycetes</taxon>
        <taxon>Agaricomycetidae</taxon>
        <taxon>Agaricales</taxon>
        <taxon>Marasmiineae</taxon>
        <taxon>Mycenaceae</taxon>
        <taxon>Mycena</taxon>
    </lineage>
</organism>
<dbReference type="InterPro" id="IPR041539">
    <property type="entry name" value="CxC5"/>
</dbReference>
<dbReference type="Pfam" id="PF18718">
    <property type="entry name" value="CxC5"/>
    <property type="match status" value="1"/>
</dbReference>
<keyword evidence="3" id="KW-1185">Reference proteome</keyword>
<dbReference type="EMBL" id="JACAZH010000001">
    <property type="protein sequence ID" value="KAF7378197.1"/>
    <property type="molecule type" value="Genomic_DNA"/>
</dbReference>
<reference evidence="2" key="1">
    <citation type="submission" date="2020-05" db="EMBL/GenBank/DDBJ databases">
        <title>Mycena genomes resolve the evolution of fungal bioluminescence.</title>
        <authorList>
            <person name="Tsai I.J."/>
        </authorList>
    </citation>
    <scope>NUCLEOTIDE SEQUENCE</scope>
    <source>
        <strain evidence="2">160909Yilan</strain>
    </source>
</reference>
<evidence type="ECO:0000313" key="2">
    <source>
        <dbReference type="EMBL" id="KAF7378197.1"/>
    </source>
</evidence>